<feature type="transmembrane region" description="Helical" evidence="1">
    <location>
        <begin position="61"/>
        <end position="79"/>
    </location>
</feature>
<dbReference type="Pfam" id="PF03806">
    <property type="entry name" value="ABG_transport"/>
    <property type="match status" value="1"/>
</dbReference>
<keyword evidence="1" id="KW-0812">Transmembrane</keyword>
<name>A0A380FM78_STAGA</name>
<protein>
    <submittedName>
        <fullName evidence="2">p-aminobenzoyl-glutamate transporter</fullName>
    </submittedName>
</protein>
<keyword evidence="1" id="KW-1133">Transmembrane helix</keyword>
<reference evidence="2 3" key="1">
    <citation type="submission" date="2018-06" db="EMBL/GenBank/DDBJ databases">
        <authorList>
            <consortium name="Pathogen Informatics"/>
            <person name="Doyle S."/>
        </authorList>
    </citation>
    <scope>NUCLEOTIDE SEQUENCE [LARGE SCALE GENOMIC DNA]</scope>
    <source>
        <strain evidence="2 3">NCTC12195</strain>
    </source>
</reference>
<dbReference type="AlphaFoldDB" id="A0A380FM78"/>
<sequence>MYLSKLGYHPIAGLAMAYASAIGGFSANFMIGMSDALLYAFTKPATQIVAKDVPVNVAMNWYFIAASVVVLLPAVYWVTMRL</sequence>
<accession>A0A380FM78</accession>
<evidence type="ECO:0000256" key="1">
    <source>
        <dbReference type="SAM" id="Phobius"/>
    </source>
</evidence>
<keyword evidence="1" id="KW-0472">Membrane</keyword>
<proteinExistence type="predicted"/>
<feature type="transmembrane region" description="Helical" evidence="1">
    <location>
        <begin position="12"/>
        <end position="41"/>
    </location>
</feature>
<dbReference type="EMBL" id="UHDK01000001">
    <property type="protein sequence ID" value="SUM34840.1"/>
    <property type="molecule type" value="Genomic_DNA"/>
</dbReference>
<dbReference type="InterPro" id="IPR004697">
    <property type="entry name" value="AbgT"/>
</dbReference>
<gene>
    <name evidence="2" type="primary">abgT_1</name>
    <name evidence="2" type="ORF">NCTC12195_04367</name>
</gene>
<evidence type="ECO:0000313" key="3">
    <source>
        <dbReference type="Proteomes" id="UP000255277"/>
    </source>
</evidence>
<evidence type="ECO:0000313" key="2">
    <source>
        <dbReference type="EMBL" id="SUM34840.1"/>
    </source>
</evidence>
<dbReference type="PANTHER" id="PTHR30282:SF0">
    <property type="entry name" value="P-AMINOBENZOYL-GLUTAMATE TRANSPORT PROTEIN"/>
    <property type="match status" value="1"/>
</dbReference>
<dbReference type="GO" id="GO:1902604">
    <property type="term" value="P:p-aminobenzoyl-glutamate transmembrane transport"/>
    <property type="evidence" value="ECO:0007669"/>
    <property type="project" value="InterPro"/>
</dbReference>
<dbReference type="Proteomes" id="UP000255277">
    <property type="component" value="Unassembled WGS sequence"/>
</dbReference>
<organism evidence="2 3">
    <name type="scientific">Staphylococcus gallinarum</name>
    <dbReference type="NCBI Taxonomy" id="1293"/>
    <lineage>
        <taxon>Bacteria</taxon>
        <taxon>Bacillati</taxon>
        <taxon>Bacillota</taxon>
        <taxon>Bacilli</taxon>
        <taxon>Bacillales</taxon>
        <taxon>Staphylococcaceae</taxon>
        <taxon>Staphylococcus</taxon>
    </lineage>
</organism>
<dbReference type="PANTHER" id="PTHR30282">
    <property type="entry name" value="P-AMINOBENZOYL GLUTAMATE TRANSPORTER"/>
    <property type="match status" value="1"/>
</dbReference>
<dbReference type="GO" id="GO:0015558">
    <property type="term" value="F:secondary active p-aminobenzoyl-glutamate transmembrane transporter activity"/>
    <property type="evidence" value="ECO:0007669"/>
    <property type="project" value="InterPro"/>
</dbReference>